<gene>
    <name evidence="1" type="ORF">Pfra01_001897500</name>
</gene>
<dbReference type="EMBL" id="BSXT01002401">
    <property type="protein sequence ID" value="GMF48747.1"/>
    <property type="molecule type" value="Genomic_DNA"/>
</dbReference>
<name>A0A9W6XWN8_9STRA</name>
<keyword evidence="2" id="KW-1185">Reference proteome</keyword>
<sequence length="96" mass="10582">MTVRVKAARAVGQASLSRLRPLQDDQFEWPTLESIQEAQASAENPGSGFEKDEQFLLPVIQSNLSQTPVRSLMGKSAMEVFTGLDREPIVNVVLKP</sequence>
<organism evidence="1 2">
    <name type="scientific">Phytophthora fragariaefolia</name>
    <dbReference type="NCBI Taxonomy" id="1490495"/>
    <lineage>
        <taxon>Eukaryota</taxon>
        <taxon>Sar</taxon>
        <taxon>Stramenopiles</taxon>
        <taxon>Oomycota</taxon>
        <taxon>Peronosporomycetes</taxon>
        <taxon>Peronosporales</taxon>
        <taxon>Peronosporaceae</taxon>
        <taxon>Phytophthora</taxon>
    </lineage>
</organism>
<accession>A0A9W6XWN8</accession>
<dbReference type="AlphaFoldDB" id="A0A9W6XWN8"/>
<reference evidence="1" key="1">
    <citation type="submission" date="2023-04" db="EMBL/GenBank/DDBJ databases">
        <title>Phytophthora fragariaefolia NBRC 109709.</title>
        <authorList>
            <person name="Ichikawa N."/>
            <person name="Sato H."/>
            <person name="Tonouchi N."/>
        </authorList>
    </citation>
    <scope>NUCLEOTIDE SEQUENCE</scope>
    <source>
        <strain evidence="1">NBRC 109709</strain>
    </source>
</reference>
<comment type="caution">
    <text evidence="1">The sequence shown here is derived from an EMBL/GenBank/DDBJ whole genome shotgun (WGS) entry which is preliminary data.</text>
</comment>
<protein>
    <submittedName>
        <fullName evidence="1">Unnamed protein product</fullName>
    </submittedName>
</protein>
<evidence type="ECO:0000313" key="2">
    <source>
        <dbReference type="Proteomes" id="UP001165121"/>
    </source>
</evidence>
<dbReference type="Proteomes" id="UP001165121">
    <property type="component" value="Unassembled WGS sequence"/>
</dbReference>
<evidence type="ECO:0000313" key="1">
    <source>
        <dbReference type="EMBL" id="GMF48747.1"/>
    </source>
</evidence>
<proteinExistence type="predicted"/>